<proteinExistence type="inferred from homology"/>
<keyword evidence="7" id="KW-0998">Cell outer membrane</keyword>
<dbReference type="GO" id="GO:0015288">
    <property type="term" value="F:porin activity"/>
    <property type="evidence" value="ECO:0007669"/>
    <property type="project" value="TreeGrafter"/>
</dbReference>
<keyword evidence="5" id="KW-0812">Transmembrane</keyword>
<evidence type="ECO:0000313" key="9">
    <source>
        <dbReference type="EMBL" id="KGO88256.1"/>
    </source>
</evidence>
<dbReference type="SUPFAM" id="SSF56954">
    <property type="entry name" value="Outer membrane efflux proteins (OEP)"/>
    <property type="match status" value="1"/>
</dbReference>
<dbReference type="eggNOG" id="COG1538">
    <property type="taxonomic scope" value="Bacteria"/>
</dbReference>
<comment type="caution">
    <text evidence="9">The sequence shown here is derived from an EMBL/GenBank/DDBJ whole genome shotgun (WGS) entry which is preliminary data.</text>
</comment>
<keyword evidence="3" id="KW-0813">Transport</keyword>
<dbReference type="Proteomes" id="UP000030152">
    <property type="component" value="Unassembled WGS sequence"/>
</dbReference>
<evidence type="ECO:0000313" key="10">
    <source>
        <dbReference type="Proteomes" id="UP000030152"/>
    </source>
</evidence>
<feature type="chain" id="PRO_5001992028" description="Transporter" evidence="8">
    <location>
        <begin position="21"/>
        <end position="441"/>
    </location>
</feature>
<dbReference type="STRING" id="1121895.GCA_000378485_00933"/>
<dbReference type="GO" id="GO:0009279">
    <property type="term" value="C:cell outer membrane"/>
    <property type="evidence" value="ECO:0007669"/>
    <property type="project" value="UniProtKB-SubCell"/>
</dbReference>
<accession>A0A0A2M9F7</accession>
<keyword evidence="6" id="KW-0472">Membrane</keyword>
<dbReference type="RefSeq" id="WP_020212060.1">
    <property type="nucleotide sequence ID" value="NZ_JRLX01000002.1"/>
</dbReference>
<sequence>MKRFLLHSLLLFIIPLTANAQEVWTLQQCLETGLKNNLDFQIKQLDVLSAKTTHRNAALEYLPLVNVTGSHSYSIGSTIDPATNSRVSSNIQSDNFALNASMNIVDFNIFTTARRNKIAVLKANADKEATVAEYSLTILENYYTILYTQELLKIQQSQFENAVFNLKRIEKEVEIGSRPKSDLYDMQVIYAQEENGITTTAQLLYNQKLTLIQLMNRPDVLPNSVLVENSALPENVIRPEAEVFENALKNYPKILSAQLNQDIAKKNIKIQKNYYLPVIQAYYNYSSFYYLPLKQMGGQQVNPFWTQITDNKNHYIGLQLNVPVFNGLRTHRDVQLAKIEYQKTTVLAEQEKIKLRQTIEQETAKQEQNTILATKLEDTRNYAQKSFETTQAKFSSGLIEAIVFTGSKNQLLTAEYNLLKAKVTLAYLALELNYLQYNKFF</sequence>
<dbReference type="GO" id="GO:0015562">
    <property type="term" value="F:efflux transmembrane transporter activity"/>
    <property type="evidence" value="ECO:0007669"/>
    <property type="project" value="InterPro"/>
</dbReference>
<protein>
    <recommendedName>
        <fullName evidence="11">Transporter</fullName>
    </recommendedName>
</protein>
<comment type="similarity">
    <text evidence="2">Belongs to the outer membrane factor (OMF) (TC 1.B.17) family.</text>
</comment>
<keyword evidence="10" id="KW-1185">Reference proteome</keyword>
<dbReference type="InterPro" id="IPR003423">
    <property type="entry name" value="OMP_efflux"/>
</dbReference>
<dbReference type="Pfam" id="PF02321">
    <property type="entry name" value="OEP"/>
    <property type="match status" value="2"/>
</dbReference>
<evidence type="ECO:0000256" key="7">
    <source>
        <dbReference type="ARBA" id="ARBA00023237"/>
    </source>
</evidence>
<evidence type="ECO:0000256" key="3">
    <source>
        <dbReference type="ARBA" id="ARBA00022448"/>
    </source>
</evidence>
<evidence type="ECO:0000256" key="6">
    <source>
        <dbReference type="ARBA" id="ARBA00023136"/>
    </source>
</evidence>
<evidence type="ECO:0000256" key="1">
    <source>
        <dbReference type="ARBA" id="ARBA00004442"/>
    </source>
</evidence>
<dbReference type="Gene3D" id="1.20.1600.10">
    <property type="entry name" value="Outer membrane efflux proteins (OEP)"/>
    <property type="match status" value="1"/>
</dbReference>
<evidence type="ECO:0000256" key="8">
    <source>
        <dbReference type="SAM" id="SignalP"/>
    </source>
</evidence>
<evidence type="ECO:0000256" key="2">
    <source>
        <dbReference type="ARBA" id="ARBA00007613"/>
    </source>
</evidence>
<dbReference type="EMBL" id="JRLX01000002">
    <property type="protein sequence ID" value="KGO88256.1"/>
    <property type="molecule type" value="Genomic_DNA"/>
</dbReference>
<evidence type="ECO:0008006" key="11">
    <source>
        <dbReference type="Google" id="ProtNLM"/>
    </source>
</evidence>
<gene>
    <name evidence="9" type="ORF">Q765_04275</name>
</gene>
<dbReference type="AlphaFoldDB" id="A0A0A2M9F7"/>
<dbReference type="PANTHER" id="PTHR30026:SF20">
    <property type="entry name" value="OUTER MEMBRANE PROTEIN TOLC"/>
    <property type="match status" value="1"/>
</dbReference>
<keyword evidence="4" id="KW-1134">Transmembrane beta strand</keyword>
<dbReference type="PANTHER" id="PTHR30026">
    <property type="entry name" value="OUTER MEMBRANE PROTEIN TOLC"/>
    <property type="match status" value="1"/>
</dbReference>
<comment type="subcellular location">
    <subcellularLocation>
        <location evidence="1">Cell outer membrane</location>
    </subcellularLocation>
</comment>
<reference evidence="9 10" key="1">
    <citation type="submission" date="2013-09" db="EMBL/GenBank/DDBJ databases">
        <authorList>
            <person name="Zeng Z."/>
            <person name="Chen C."/>
        </authorList>
    </citation>
    <scope>NUCLEOTIDE SEQUENCE [LARGE SCALE GENOMIC DNA]</scope>
    <source>
        <strain evidence="9 10">WB 3.3-2</strain>
    </source>
</reference>
<dbReference type="InterPro" id="IPR051906">
    <property type="entry name" value="TolC-like"/>
</dbReference>
<feature type="signal peptide" evidence="8">
    <location>
        <begin position="1"/>
        <end position="20"/>
    </location>
</feature>
<evidence type="ECO:0000256" key="4">
    <source>
        <dbReference type="ARBA" id="ARBA00022452"/>
    </source>
</evidence>
<keyword evidence="8" id="KW-0732">Signal</keyword>
<name>A0A0A2M9F7_9FLAO</name>
<organism evidence="9 10">
    <name type="scientific">Flavobacterium rivuli WB 3.3-2 = DSM 21788</name>
    <dbReference type="NCBI Taxonomy" id="1121895"/>
    <lineage>
        <taxon>Bacteria</taxon>
        <taxon>Pseudomonadati</taxon>
        <taxon>Bacteroidota</taxon>
        <taxon>Flavobacteriia</taxon>
        <taxon>Flavobacteriales</taxon>
        <taxon>Flavobacteriaceae</taxon>
        <taxon>Flavobacterium</taxon>
    </lineage>
</organism>
<dbReference type="OrthoDB" id="9811587at2"/>
<evidence type="ECO:0000256" key="5">
    <source>
        <dbReference type="ARBA" id="ARBA00022692"/>
    </source>
</evidence>
<dbReference type="GO" id="GO:1990281">
    <property type="term" value="C:efflux pump complex"/>
    <property type="evidence" value="ECO:0007669"/>
    <property type="project" value="TreeGrafter"/>
</dbReference>